<dbReference type="EMBL" id="CP024850">
    <property type="protein sequence ID" value="QSF25319.1"/>
    <property type="molecule type" value="Genomic_DNA"/>
</dbReference>
<evidence type="ECO:0000256" key="3">
    <source>
        <dbReference type="RuleBase" id="RU362118"/>
    </source>
</evidence>
<keyword evidence="4" id="KW-0812">Transmembrane</keyword>
<evidence type="ECO:0000256" key="4">
    <source>
        <dbReference type="SAM" id="Phobius"/>
    </source>
</evidence>
<reference evidence="5" key="1">
    <citation type="submission" date="2017-11" db="EMBL/GenBank/DDBJ databases">
        <authorList>
            <person name="Jian Z."/>
        </authorList>
    </citation>
    <scope>NUCLEOTIDE SEQUENCE</scope>
    <source>
        <strain evidence="5">YC</strain>
    </source>
</reference>
<dbReference type="SUPFAM" id="SSF53383">
    <property type="entry name" value="PLP-dependent transferases"/>
    <property type="match status" value="1"/>
</dbReference>
<sequence length="285" mass="34786">MNFRYKSYIKSNYFKSFYRENSESIFLNSSFCFKNSFFSEKFFKFCTFYNIYSRFSNPNYNELENKISLFENFKYCLLFSSGMSAIFSLFINFLNFNDFFYSSINIFASTINFFLNLLFKFNIFVIFINFLNYNSIYSNIFFIKLIFFETPSNPLIKLYNINFISYICSKYNIFFFLDNTFSTFILQPLYYYKIDFVLYSCTKFIDGQGRILGGIIITNNYFLYLNIFSFHRFSGFSITPFNSWIIFKSLDHLILRLKHQIYNSYIFLKIFKYNFFYLKFFIQVF</sequence>
<dbReference type="Gene3D" id="3.40.640.10">
    <property type="entry name" value="Type I PLP-dependent aspartate aminotransferase-like (Major domain)"/>
    <property type="match status" value="1"/>
</dbReference>
<evidence type="ECO:0008006" key="7">
    <source>
        <dbReference type="Google" id="ProtNLM"/>
    </source>
</evidence>
<comment type="similarity">
    <text evidence="3">Belongs to the trans-sulfuration enzymes family.</text>
</comment>
<protein>
    <recommendedName>
        <fullName evidence="7">Cystathionine gamma-synthase</fullName>
    </recommendedName>
</protein>
<evidence type="ECO:0000256" key="1">
    <source>
        <dbReference type="ARBA" id="ARBA00001933"/>
    </source>
</evidence>
<keyword evidence="4" id="KW-0472">Membrane</keyword>
<keyword evidence="2 3" id="KW-0663">Pyridoxal phosphate</keyword>
<dbReference type="PROSITE" id="PS00868">
    <property type="entry name" value="CYS_MET_METAB_PP"/>
    <property type="match status" value="1"/>
</dbReference>
<evidence type="ECO:0000313" key="6">
    <source>
        <dbReference type="Proteomes" id="UP000663075"/>
    </source>
</evidence>
<dbReference type="Pfam" id="PF01053">
    <property type="entry name" value="Cys_Met_Meta_PP"/>
    <property type="match status" value="1"/>
</dbReference>
<name>A0A974WR84_9PROT</name>
<dbReference type="InterPro" id="IPR015424">
    <property type="entry name" value="PyrdxlP-dep_Trfase"/>
</dbReference>
<evidence type="ECO:0000256" key="2">
    <source>
        <dbReference type="ARBA" id="ARBA00022898"/>
    </source>
</evidence>
<dbReference type="InterPro" id="IPR054542">
    <property type="entry name" value="Cys_met_metab_PP"/>
</dbReference>
<dbReference type="AlphaFoldDB" id="A0A974WR84"/>
<dbReference type="PANTHER" id="PTHR11808">
    <property type="entry name" value="TRANS-SULFURATION ENZYME FAMILY MEMBER"/>
    <property type="match status" value="1"/>
</dbReference>
<proteinExistence type="inferred from homology"/>
<dbReference type="Proteomes" id="UP000663075">
    <property type="component" value="Chromosome"/>
</dbReference>
<keyword evidence="4" id="KW-1133">Transmembrane helix</keyword>
<feature type="transmembrane region" description="Helical" evidence="4">
    <location>
        <begin position="75"/>
        <end position="93"/>
    </location>
</feature>
<dbReference type="InterPro" id="IPR015421">
    <property type="entry name" value="PyrdxlP-dep_Trfase_major"/>
</dbReference>
<evidence type="ECO:0000313" key="5">
    <source>
        <dbReference type="EMBL" id="QSF25319.1"/>
    </source>
</evidence>
<gene>
    <name evidence="5" type="ORF">CU086_00585</name>
</gene>
<dbReference type="GO" id="GO:0030170">
    <property type="term" value="F:pyridoxal phosphate binding"/>
    <property type="evidence" value="ECO:0007669"/>
    <property type="project" value="InterPro"/>
</dbReference>
<dbReference type="GO" id="GO:0016846">
    <property type="term" value="F:carbon-sulfur lyase activity"/>
    <property type="evidence" value="ECO:0007669"/>
    <property type="project" value="TreeGrafter"/>
</dbReference>
<accession>A0A974WR84</accession>
<dbReference type="InterPro" id="IPR000277">
    <property type="entry name" value="Cys/Met-Metab_PyrdxlP-dep_enz"/>
</dbReference>
<organism evidence="5 6">
    <name type="scientific">Candidatus Nasuia deltocephalincola</name>
    <dbReference type="NCBI Taxonomy" id="1160784"/>
    <lineage>
        <taxon>Bacteria</taxon>
        <taxon>Pseudomonadati</taxon>
        <taxon>Pseudomonadota</taxon>
        <taxon>Betaproteobacteria</taxon>
        <taxon>Candidatus Nasuia</taxon>
    </lineage>
</organism>
<dbReference type="PANTHER" id="PTHR11808:SF80">
    <property type="entry name" value="CYSTATHIONINE GAMMA-LYASE"/>
    <property type="match status" value="1"/>
</dbReference>
<keyword evidence="6" id="KW-1185">Reference proteome</keyword>
<dbReference type="GO" id="GO:0019346">
    <property type="term" value="P:transsulfuration"/>
    <property type="evidence" value="ECO:0007669"/>
    <property type="project" value="InterPro"/>
</dbReference>
<comment type="cofactor">
    <cofactor evidence="1 3">
        <name>pyridoxal 5'-phosphate</name>
        <dbReference type="ChEBI" id="CHEBI:597326"/>
    </cofactor>
</comment>
<dbReference type="GO" id="GO:0005737">
    <property type="term" value="C:cytoplasm"/>
    <property type="evidence" value="ECO:0007669"/>
    <property type="project" value="TreeGrafter"/>
</dbReference>